<gene>
    <name evidence="2" type="ORF">CFIO01_05592</name>
</gene>
<dbReference type="Pfam" id="PF20150">
    <property type="entry name" value="2EXR"/>
    <property type="match status" value="1"/>
</dbReference>
<dbReference type="Proteomes" id="UP000020467">
    <property type="component" value="Unassembled WGS sequence"/>
</dbReference>
<evidence type="ECO:0000313" key="2">
    <source>
        <dbReference type="EMBL" id="EXF73232.1"/>
    </source>
</evidence>
<dbReference type="HOGENOM" id="CLU_1128977_0_0_1"/>
<protein>
    <recommendedName>
        <fullName evidence="1">2EXR domain-containing protein</fullName>
    </recommendedName>
</protein>
<accession>A0A010Q0C4</accession>
<comment type="caution">
    <text evidence="2">The sequence shown here is derived from an EMBL/GenBank/DDBJ whole genome shotgun (WGS) entry which is preliminary data.</text>
</comment>
<dbReference type="AlphaFoldDB" id="A0A010Q0C4"/>
<name>A0A010Q0C4_9PEZI</name>
<dbReference type="InterPro" id="IPR045518">
    <property type="entry name" value="2EXR"/>
</dbReference>
<feature type="domain" description="2EXR" evidence="1">
    <location>
        <begin position="51"/>
        <end position="177"/>
    </location>
</feature>
<dbReference type="KEGG" id="cfj:CFIO01_05592"/>
<keyword evidence="3" id="KW-1185">Reference proteome</keyword>
<organism evidence="2 3">
    <name type="scientific">Colletotrichum fioriniae PJ7</name>
    <dbReference type="NCBI Taxonomy" id="1445577"/>
    <lineage>
        <taxon>Eukaryota</taxon>
        <taxon>Fungi</taxon>
        <taxon>Dikarya</taxon>
        <taxon>Ascomycota</taxon>
        <taxon>Pezizomycotina</taxon>
        <taxon>Sordariomycetes</taxon>
        <taxon>Hypocreomycetidae</taxon>
        <taxon>Glomerellales</taxon>
        <taxon>Glomerellaceae</taxon>
        <taxon>Colletotrichum</taxon>
        <taxon>Colletotrichum acutatum species complex</taxon>
    </lineage>
</organism>
<evidence type="ECO:0000259" key="1">
    <source>
        <dbReference type="Pfam" id="PF20150"/>
    </source>
</evidence>
<reference evidence="2 3" key="1">
    <citation type="submission" date="2014-02" db="EMBL/GenBank/DDBJ databases">
        <title>The genome sequence of Colletotrichum fioriniae PJ7.</title>
        <authorList>
            <person name="Baroncelli R."/>
            <person name="Thon M.R."/>
        </authorList>
    </citation>
    <scope>NUCLEOTIDE SEQUENCE [LARGE SCALE GENOMIC DNA]</scope>
    <source>
        <strain evidence="2 3">PJ7</strain>
    </source>
</reference>
<dbReference type="EMBL" id="JARH01001073">
    <property type="protein sequence ID" value="EXF73232.1"/>
    <property type="molecule type" value="Genomic_DNA"/>
</dbReference>
<proteinExistence type="predicted"/>
<dbReference type="OrthoDB" id="4817707at2759"/>
<sequence>MCARRCNKSTKKSSAASEMANLKTAAKAKADNQVEAEGQAKVEAQAPSDSFHYFAKFPCEIQVMIWKEFYLEPRHFDAVIHDYRRPIKGNGNRLDREEREVSKLHLKGKEESISDYNAIDNQINYLSREIAQSIRHKVRMPRLEDTDQGLGFDIEVHNRQTSRFPDMVYFNSTIDVLHMKAPLYRMSVSFELSAWCKDIQHAVVEYTGYEDPRRTIDVACKAKSKKRSGKWRAVFSGLKSLETLYI</sequence>
<evidence type="ECO:0000313" key="3">
    <source>
        <dbReference type="Proteomes" id="UP000020467"/>
    </source>
</evidence>